<comment type="caution">
    <text evidence="4">The sequence shown here is derived from an EMBL/GenBank/DDBJ whole genome shotgun (WGS) entry which is preliminary data.</text>
</comment>
<proteinExistence type="predicted"/>
<protein>
    <submittedName>
        <fullName evidence="4">Putative deacetylase (Modular protein)</fullName>
    </submittedName>
</protein>
<keyword evidence="2" id="KW-0732">Signal</keyword>
<sequence>MLAESHPSLLHDEHAAAGRLTQFVGASAQSVALASGVSSWLARRQLSRRILMLHGVGGPKLPVADFKRAMVWLAQNFRIVPLDAMVNDIATAKPVARDAELAITFDDGLRNQGRLAYPILQALGIPAAIFLCPGLIDNKQWQWNHEARARLNRLSPAQRNEWARAQQAPSAHIEALIAWLKQQPLQPRLRIEASLRDATPGFAPTAEEHAAYDPMDWDEVAALDPRLITIGSHTVTHPILSTLDEAGIQQELQASRLMLEARLARPVELFCYPNGSHDERVRRIATQVYRAAVTTEEGLVTEPVDIYAMPRIPVAAQLPLLAWRMHRPTA</sequence>
<dbReference type="InterPro" id="IPR051398">
    <property type="entry name" value="Polysacch_Deacetylase"/>
</dbReference>
<reference evidence="4" key="1">
    <citation type="submission" date="2009-10" db="EMBL/GenBank/DDBJ databases">
        <title>Diversity of trophic interactions inside an arsenic-rich microbial ecosystem.</title>
        <authorList>
            <person name="Bertin P.N."/>
            <person name="Heinrich-Salmeron A."/>
            <person name="Pelletier E."/>
            <person name="Goulhen-Chollet F."/>
            <person name="Arsene-Ploetze F."/>
            <person name="Gallien S."/>
            <person name="Calteau A."/>
            <person name="Vallenet D."/>
            <person name="Casiot C."/>
            <person name="Chane-Woon-Ming B."/>
            <person name="Giloteaux L."/>
            <person name="Barakat M."/>
            <person name="Bonnefoy V."/>
            <person name="Bruneel O."/>
            <person name="Chandler M."/>
            <person name="Cleiss J."/>
            <person name="Duran R."/>
            <person name="Elbaz-Poulichet F."/>
            <person name="Fonknechten N."/>
            <person name="Lauga B."/>
            <person name="Mornico D."/>
            <person name="Ortet P."/>
            <person name="Schaeffer C."/>
            <person name="Siguier P."/>
            <person name="Alexander Thil Smith A."/>
            <person name="Van Dorsselaer A."/>
            <person name="Weissenbach J."/>
            <person name="Medigue C."/>
            <person name="Le Paslier D."/>
        </authorList>
    </citation>
    <scope>NUCLEOTIDE SEQUENCE</scope>
</reference>
<dbReference type="SUPFAM" id="SSF88713">
    <property type="entry name" value="Glycoside hydrolase/deacetylase"/>
    <property type="match status" value="1"/>
</dbReference>
<evidence type="ECO:0000313" key="4">
    <source>
        <dbReference type="EMBL" id="CBH98782.1"/>
    </source>
</evidence>
<accession>E6PV25</accession>
<dbReference type="PANTHER" id="PTHR34216">
    <property type="match status" value="1"/>
</dbReference>
<evidence type="ECO:0000259" key="3">
    <source>
        <dbReference type="PROSITE" id="PS51677"/>
    </source>
</evidence>
<evidence type="ECO:0000256" key="1">
    <source>
        <dbReference type="ARBA" id="ARBA00004613"/>
    </source>
</evidence>
<comment type="subcellular location">
    <subcellularLocation>
        <location evidence="1">Secreted</location>
    </subcellularLocation>
</comment>
<dbReference type="CDD" id="cd10918">
    <property type="entry name" value="CE4_NodB_like_5s_6s"/>
    <property type="match status" value="1"/>
</dbReference>
<dbReference type="AlphaFoldDB" id="E6PV25"/>
<dbReference type="Gene3D" id="3.20.20.370">
    <property type="entry name" value="Glycoside hydrolase/deacetylase"/>
    <property type="match status" value="1"/>
</dbReference>
<dbReference type="InterPro" id="IPR002509">
    <property type="entry name" value="NODB_dom"/>
</dbReference>
<dbReference type="PROSITE" id="PS51677">
    <property type="entry name" value="NODB"/>
    <property type="match status" value="1"/>
</dbReference>
<dbReference type="InterPro" id="IPR011330">
    <property type="entry name" value="Glyco_hydro/deAcase_b/a-brl"/>
</dbReference>
<organism evidence="4">
    <name type="scientific">mine drainage metagenome</name>
    <dbReference type="NCBI Taxonomy" id="410659"/>
    <lineage>
        <taxon>unclassified sequences</taxon>
        <taxon>metagenomes</taxon>
        <taxon>ecological metagenomes</taxon>
    </lineage>
</organism>
<dbReference type="GO" id="GO:0005576">
    <property type="term" value="C:extracellular region"/>
    <property type="evidence" value="ECO:0007669"/>
    <property type="project" value="UniProtKB-SubCell"/>
</dbReference>
<evidence type="ECO:0000256" key="2">
    <source>
        <dbReference type="ARBA" id="ARBA00022729"/>
    </source>
</evidence>
<dbReference type="PANTHER" id="PTHR34216:SF3">
    <property type="entry name" value="POLY-BETA-1,6-N-ACETYL-D-GLUCOSAMINE N-DEACETYLASE"/>
    <property type="match status" value="1"/>
</dbReference>
<dbReference type="Pfam" id="PF01522">
    <property type="entry name" value="Polysacc_deac_1"/>
    <property type="match status" value="1"/>
</dbReference>
<dbReference type="GO" id="GO:0005975">
    <property type="term" value="P:carbohydrate metabolic process"/>
    <property type="evidence" value="ECO:0007669"/>
    <property type="project" value="InterPro"/>
</dbReference>
<gene>
    <name evidence="4" type="ORF">CARN2_4264</name>
</gene>
<dbReference type="EMBL" id="CABM01000061">
    <property type="protein sequence ID" value="CBH98782.1"/>
    <property type="molecule type" value="Genomic_DNA"/>
</dbReference>
<feature type="domain" description="NodB homology" evidence="3">
    <location>
        <begin position="99"/>
        <end position="330"/>
    </location>
</feature>
<dbReference type="GO" id="GO:0016810">
    <property type="term" value="F:hydrolase activity, acting on carbon-nitrogen (but not peptide) bonds"/>
    <property type="evidence" value="ECO:0007669"/>
    <property type="project" value="InterPro"/>
</dbReference>
<name>E6PV25_9ZZZZ</name>